<protein>
    <recommendedName>
        <fullName evidence="1">DUF7007 domain-containing protein</fullName>
    </recommendedName>
</protein>
<evidence type="ECO:0000313" key="3">
    <source>
        <dbReference type="EMBL" id="API56646.1"/>
    </source>
</evidence>
<gene>
    <name evidence="2" type="ORF">BA011_36545</name>
    <name evidence="3" type="ORF">BMW22_34680</name>
</gene>
<reference evidence="2 4" key="1">
    <citation type="submission" date="2016-06" db="EMBL/GenBank/DDBJ databases">
        <title>Microsymbionts genomes from the relict species Vavilovia formosa.</title>
        <authorList>
            <person name="Chirak E."/>
            <person name="Kimeklis A."/>
            <person name="Andronov E."/>
        </authorList>
    </citation>
    <scope>NUCLEOTIDE SEQUENCE [LARGE SCALE GENOMIC DNA]</scope>
    <source>
        <strain evidence="2 4">Vaf10</strain>
        <plasmid evidence="4">Plasmid unnamed4</plasmid>
        <plasmid evidence="2">unnamed4</plasmid>
    </source>
</reference>
<dbReference type="InterPro" id="IPR054276">
    <property type="entry name" value="DUF7007"/>
</dbReference>
<accession>A0A1B1CPA6</accession>
<dbReference type="EMBL" id="CP018231">
    <property type="protein sequence ID" value="API56646.1"/>
    <property type="molecule type" value="Genomic_DNA"/>
</dbReference>
<name>A0A1B1CPA6_RHILE</name>
<proteinExistence type="predicted"/>
<dbReference type="OrthoDB" id="5124200at2"/>
<reference evidence="3 5" key="2">
    <citation type="submission" date="2016-11" db="EMBL/GenBank/DDBJ databases">
        <title>Rhizobium leguminosarum bv. viciae strain Vaf12 isolated from Vavilovia formosa root nodules from Russia, Dagestan.</title>
        <authorList>
            <person name="Kimeklis A."/>
        </authorList>
    </citation>
    <scope>NUCLEOTIDE SEQUENCE [LARGE SCALE GENOMIC DNA]</scope>
    <source>
        <strain evidence="3 5">Vaf-108</strain>
        <plasmid evidence="5">Plasmid unnamed3 sequence</plasmid>
        <plasmid evidence="3">unnamed3</plasmid>
    </source>
</reference>
<geneLocation type="plasmid" evidence="2 4">
    <name>unnamed4</name>
</geneLocation>
<dbReference type="RefSeq" id="WP_065284739.1">
    <property type="nucleotide sequence ID" value="NZ_CP016292.1"/>
</dbReference>
<dbReference type="Pfam" id="PF22653">
    <property type="entry name" value="DUF7007"/>
    <property type="match status" value="1"/>
</dbReference>
<dbReference type="EMBL" id="CP016292">
    <property type="protein sequence ID" value="ANP91612.1"/>
    <property type="molecule type" value="Genomic_DNA"/>
</dbReference>
<organism evidence="2 4">
    <name type="scientific">Rhizobium leguminosarum</name>
    <dbReference type="NCBI Taxonomy" id="384"/>
    <lineage>
        <taxon>Bacteria</taxon>
        <taxon>Pseudomonadati</taxon>
        <taxon>Pseudomonadota</taxon>
        <taxon>Alphaproteobacteria</taxon>
        <taxon>Hyphomicrobiales</taxon>
        <taxon>Rhizobiaceae</taxon>
        <taxon>Rhizobium/Agrobacterium group</taxon>
        <taxon>Rhizobium</taxon>
    </lineage>
</organism>
<evidence type="ECO:0000313" key="2">
    <source>
        <dbReference type="EMBL" id="ANP91612.1"/>
    </source>
</evidence>
<feature type="domain" description="DUF7007" evidence="1">
    <location>
        <begin position="108"/>
        <end position="222"/>
    </location>
</feature>
<evidence type="ECO:0000313" key="5">
    <source>
        <dbReference type="Proteomes" id="UP000183050"/>
    </source>
</evidence>
<geneLocation type="plasmid" evidence="3">
    <name>unnamed3</name>
</geneLocation>
<dbReference type="AlphaFoldDB" id="A0A1B1CPA6"/>
<sequence length="298" mass="33003">MNGASFTSATDPVSISSAADGVEFGTSADGFPVARIGEILLGLISNGSGDFFLASAWRITKPLAEVRRHHFYRHDGRVKDEAAFRLRAIETAEHMRELSAFSRIQTRMSASTPWGGSQLATIYAEGIVSHSTSGHGGFHLSPDRNLQVDASVRSAGGWYEEDSEWAIVALTFPDLFTGYERQCANGAARNTFPDYWEKLRGRQLSAGESWLKDRAEFDRVHADDWIVISAIISSHHSGMTEVFAKRGGNRESQREERRFLVPHEEYGRRGRFGFVIDLARHAAYDGPSSFVGWSARAA</sequence>
<dbReference type="Proteomes" id="UP000183050">
    <property type="component" value="Plasmid unnamed3"/>
</dbReference>
<keyword evidence="2" id="KW-0614">Plasmid</keyword>
<geneLocation type="plasmid" evidence="5">
    <name>unnamed3 sequence</name>
</geneLocation>
<evidence type="ECO:0000259" key="1">
    <source>
        <dbReference type="Pfam" id="PF22653"/>
    </source>
</evidence>
<evidence type="ECO:0000313" key="4">
    <source>
        <dbReference type="Proteomes" id="UP000092691"/>
    </source>
</evidence>
<dbReference type="Proteomes" id="UP000092691">
    <property type="component" value="Plasmid unnamed4"/>
</dbReference>